<keyword evidence="1" id="KW-0472">Membrane</keyword>
<evidence type="ECO:0000256" key="1">
    <source>
        <dbReference type="SAM" id="Phobius"/>
    </source>
</evidence>
<feature type="transmembrane region" description="Helical" evidence="1">
    <location>
        <begin position="82"/>
        <end position="102"/>
    </location>
</feature>
<reference evidence="3" key="1">
    <citation type="journal article" date="2015" name="Genome Announc.">
        <title>Draft genome sequence of the fungus Penicillium brasilianum MG11.</title>
        <authorList>
            <person name="Horn F."/>
            <person name="Linde J."/>
            <person name="Mattern D.J."/>
            <person name="Walther G."/>
            <person name="Guthke R."/>
            <person name="Brakhage A.A."/>
            <person name="Valiante V."/>
        </authorList>
    </citation>
    <scope>NUCLEOTIDE SEQUENCE [LARGE SCALE GENOMIC DNA]</scope>
    <source>
        <strain evidence="3">MG11</strain>
    </source>
</reference>
<feature type="transmembrane region" description="Helical" evidence="1">
    <location>
        <begin position="49"/>
        <end position="70"/>
    </location>
</feature>
<feature type="transmembrane region" description="Helical" evidence="1">
    <location>
        <begin position="108"/>
        <end position="126"/>
    </location>
</feature>
<evidence type="ECO:0000313" key="2">
    <source>
        <dbReference type="EMBL" id="CEJ60550.1"/>
    </source>
</evidence>
<dbReference type="Proteomes" id="UP000042958">
    <property type="component" value="Unassembled WGS sequence"/>
</dbReference>
<dbReference type="AlphaFoldDB" id="A0A0F7TYR5"/>
<keyword evidence="3" id="KW-1185">Reference proteome</keyword>
<evidence type="ECO:0008006" key="4">
    <source>
        <dbReference type="Google" id="ProtNLM"/>
    </source>
</evidence>
<proteinExistence type="predicted"/>
<organism evidence="2 3">
    <name type="scientific">Penicillium brasilianum</name>
    <dbReference type="NCBI Taxonomy" id="104259"/>
    <lineage>
        <taxon>Eukaryota</taxon>
        <taxon>Fungi</taxon>
        <taxon>Dikarya</taxon>
        <taxon>Ascomycota</taxon>
        <taxon>Pezizomycotina</taxon>
        <taxon>Eurotiomycetes</taxon>
        <taxon>Eurotiomycetidae</taxon>
        <taxon>Eurotiales</taxon>
        <taxon>Aspergillaceae</taxon>
        <taxon>Penicillium</taxon>
    </lineage>
</organism>
<dbReference type="EMBL" id="CDHK01000008">
    <property type="protein sequence ID" value="CEJ60550.1"/>
    <property type="molecule type" value="Genomic_DNA"/>
</dbReference>
<accession>A0A0F7TYR5</accession>
<gene>
    <name evidence="2" type="ORF">PMG11_09121</name>
</gene>
<keyword evidence="1" id="KW-0812">Transmembrane</keyword>
<protein>
    <recommendedName>
        <fullName evidence="4">Integral membrane protein</fullName>
    </recommendedName>
</protein>
<dbReference type="InterPro" id="IPR025363">
    <property type="entry name" value="DUF4267"/>
</dbReference>
<keyword evidence="1" id="KW-1133">Transmembrane helix</keyword>
<sequence>MSLSQSSIVRMIATALATPFIGFGINAIYNPDGALAIFELPSPPADRILVDSLMAVYGIRNIFIGFAIYAASFLGTSRSLGWTLIAASAVAFGDGAICWTHGHGQWGHWQYAPIFTLLGSVILRVFDGPWTFLTGQK</sequence>
<dbReference type="OrthoDB" id="5216128at2759"/>
<name>A0A0F7TYR5_PENBI</name>
<dbReference type="Pfam" id="PF14087">
    <property type="entry name" value="DUF4267"/>
    <property type="match status" value="1"/>
</dbReference>
<evidence type="ECO:0000313" key="3">
    <source>
        <dbReference type="Proteomes" id="UP000042958"/>
    </source>
</evidence>
<feature type="transmembrane region" description="Helical" evidence="1">
    <location>
        <begin position="7"/>
        <end position="29"/>
    </location>
</feature>